<dbReference type="InterPro" id="IPR029045">
    <property type="entry name" value="ClpP/crotonase-like_dom_sf"/>
</dbReference>
<dbReference type="Proteomes" id="UP000035287">
    <property type="component" value="Chromosome"/>
</dbReference>
<dbReference type="KEGG" id="cna:AB433_07200"/>
<name>A0A0G3XME4_9SPHN</name>
<dbReference type="PROSITE" id="PS51257">
    <property type="entry name" value="PROKAR_LIPOPROTEIN"/>
    <property type="match status" value="1"/>
</dbReference>
<dbReference type="InterPro" id="IPR005151">
    <property type="entry name" value="Tail-specific_protease"/>
</dbReference>
<dbReference type="SMART" id="SM00245">
    <property type="entry name" value="TSPc"/>
    <property type="match status" value="1"/>
</dbReference>
<dbReference type="GO" id="GO:0007165">
    <property type="term" value="P:signal transduction"/>
    <property type="evidence" value="ECO:0007669"/>
    <property type="project" value="TreeGrafter"/>
</dbReference>
<dbReference type="EMBL" id="CP011770">
    <property type="protein sequence ID" value="AKM11623.1"/>
    <property type="molecule type" value="Genomic_DNA"/>
</dbReference>
<dbReference type="PATRIC" id="fig|1348774.3.peg.1505"/>
<dbReference type="AlphaFoldDB" id="A0A0G3XME4"/>
<dbReference type="STRING" id="1348774.AB433_07200"/>
<reference evidence="1 2" key="1">
    <citation type="submission" date="2015-06" db="EMBL/GenBank/DDBJ databases">
        <authorList>
            <person name="Zeng Y."/>
            <person name="Huang Y."/>
        </authorList>
    </citation>
    <scope>NUCLEOTIDE SEQUENCE [LARGE SCALE GENOMIC DNA]</scope>
    <source>
        <strain evidence="1 2">PQ-2</strain>
    </source>
</reference>
<dbReference type="CDD" id="cd07561">
    <property type="entry name" value="Peptidase_S41_CPP_like"/>
    <property type="match status" value="1"/>
</dbReference>
<dbReference type="Gene3D" id="3.30.750.170">
    <property type="match status" value="1"/>
</dbReference>
<proteinExistence type="predicted"/>
<dbReference type="Gene3D" id="3.90.226.10">
    <property type="entry name" value="2-enoyl-CoA Hydratase, Chain A, domain 1"/>
    <property type="match status" value="1"/>
</dbReference>
<dbReference type="GO" id="GO:0004175">
    <property type="term" value="F:endopeptidase activity"/>
    <property type="evidence" value="ECO:0007669"/>
    <property type="project" value="TreeGrafter"/>
</dbReference>
<accession>A0A0G3XME4</accession>
<evidence type="ECO:0000313" key="2">
    <source>
        <dbReference type="Proteomes" id="UP000035287"/>
    </source>
</evidence>
<evidence type="ECO:0000313" key="1">
    <source>
        <dbReference type="EMBL" id="AKM11623.1"/>
    </source>
</evidence>
<sequence>MKASKFSAAIAATALLAACGGGGGSSSGSGGSPISGTPTPTPTSTTAACSLADQKAFALAKIDEWYLFPDLIDKSVNASTYATVQDYIDALVKPARDQRKDRYFTYVTSIAEENAYYSSGSQAGFGIRLGYDTVNNAVYVIEAFENAPALNGGLDRGTRILAVGTSAGTMRDTFDIMEGGGPYAFSDALGPSDSGVTRYMRIRTAAGVESTVALTKTDYALDPVSDRYGAKVIDDNGTKVGYINLRTFIDTAEPDLRAAFQTFRNQGIDRVIIDLRYNGGGLVSIADLMGNLLGRDKNGEVFSRTTLRPSKASLNTTEYFSPQPQSITPMKIAFIGTTSSASASELVINSMIPYLGTNMALVGTNTYGKPVGQYGFDNAACDQRMRVVTFRTENADGNADYFDGLATTVPVTCRANDDIFRQLGDPQEASVAGALDFLAGRSCTAIVGGAQSAQSAGGRRVLQPERPTTAQREVPGLF</sequence>
<dbReference type="Pfam" id="PF03572">
    <property type="entry name" value="Peptidase_S41"/>
    <property type="match status" value="1"/>
</dbReference>
<protein>
    <submittedName>
        <fullName evidence="1">Peptidase S41</fullName>
    </submittedName>
</protein>
<dbReference type="PANTHER" id="PTHR32060">
    <property type="entry name" value="TAIL-SPECIFIC PROTEASE"/>
    <property type="match status" value="1"/>
</dbReference>
<dbReference type="GO" id="GO:0006508">
    <property type="term" value="P:proteolysis"/>
    <property type="evidence" value="ECO:0007669"/>
    <property type="project" value="InterPro"/>
</dbReference>
<dbReference type="InterPro" id="IPR036034">
    <property type="entry name" value="PDZ_sf"/>
</dbReference>
<dbReference type="GO" id="GO:0008236">
    <property type="term" value="F:serine-type peptidase activity"/>
    <property type="evidence" value="ECO:0007669"/>
    <property type="project" value="InterPro"/>
</dbReference>
<dbReference type="RefSeq" id="WP_047823544.1">
    <property type="nucleotide sequence ID" value="NZ_CP011770.1"/>
</dbReference>
<keyword evidence="2" id="KW-1185">Reference proteome</keyword>
<gene>
    <name evidence="1" type="ORF">AB433_07200</name>
</gene>
<organism evidence="1 2">
    <name type="scientific">Croceicoccus naphthovorans</name>
    <dbReference type="NCBI Taxonomy" id="1348774"/>
    <lineage>
        <taxon>Bacteria</taxon>
        <taxon>Pseudomonadati</taxon>
        <taxon>Pseudomonadota</taxon>
        <taxon>Alphaproteobacteria</taxon>
        <taxon>Sphingomonadales</taxon>
        <taxon>Erythrobacteraceae</taxon>
        <taxon>Croceicoccus</taxon>
    </lineage>
</organism>
<dbReference type="PANTHER" id="PTHR32060:SF30">
    <property type="entry name" value="CARBOXY-TERMINAL PROCESSING PROTEASE CTPA"/>
    <property type="match status" value="1"/>
</dbReference>
<dbReference type="GO" id="GO:0030288">
    <property type="term" value="C:outer membrane-bounded periplasmic space"/>
    <property type="evidence" value="ECO:0007669"/>
    <property type="project" value="TreeGrafter"/>
</dbReference>
<dbReference type="Gene3D" id="2.30.42.10">
    <property type="match status" value="1"/>
</dbReference>
<dbReference type="SUPFAM" id="SSF52096">
    <property type="entry name" value="ClpP/crotonase"/>
    <property type="match status" value="1"/>
</dbReference>